<dbReference type="InterPro" id="IPR002528">
    <property type="entry name" value="MATE_fam"/>
</dbReference>
<dbReference type="GO" id="GO:1990961">
    <property type="term" value="P:xenobiotic detoxification by transmembrane export across the plasma membrane"/>
    <property type="evidence" value="ECO:0007669"/>
    <property type="project" value="InterPro"/>
</dbReference>
<accession>A0A024GHC7</accession>
<feature type="transmembrane region" description="Helical" evidence="6">
    <location>
        <begin position="252"/>
        <end position="271"/>
    </location>
</feature>
<comment type="similarity">
    <text evidence="2">Belongs to the multi antimicrobial extrusion (MATE) (TC 2.A.66.1) family.</text>
</comment>
<evidence type="ECO:0008006" key="9">
    <source>
        <dbReference type="Google" id="ProtNLM"/>
    </source>
</evidence>
<feature type="transmembrane region" description="Helical" evidence="6">
    <location>
        <begin position="103"/>
        <end position="125"/>
    </location>
</feature>
<protein>
    <recommendedName>
        <fullName evidence="9">Multidrug and toxin extrusion protein</fullName>
    </recommendedName>
</protein>
<dbReference type="InParanoid" id="A0A024GHC7"/>
<keyword evidence="4 6" id="KW-1133">Transmembrane helix</keyword>
<evidence type="ECO:0000256" key="6">
    <source>
        <dbReference type="SAM" id="Phobius"/>
    </source>
</evidence>
<dbReference type="GO" id="GO:0015297">
    <property type="term" value="F:antiporter activity"/>
    <property type="evidence" value="ECO:0007669"/>
    <property type="project" value="InterPro"/>
</dbReference>
<feature type="transmembrane region" description="Helical" evidence="6">
    <location>
        <begin position="325"/>
        <end position="344"/>
    </location>
</feature>
<dbReference type="PANTHER" id="PTHR11206">
    <property type="entry name" value="MULTIDRUG RESISTANCE PROTEIN"/>
    <property type="match status" value="1"/>
</dbReference>
<reference evidence="7 8" key="1">
    <citation type="submission" date="2012-05" db="EMBL/GenBank/DDBJ databases">
        <title>Recombination and specialization in a pathogen metapopulation.</title>
        <authorList>
            <person name="Gardiner A."/>
            <person name="Kemen E."/>
            <person name="Schultz-Larsen T."/>
            <person name="MacLean D."/>
            <person name="Van Oosterhout C."/>
            <person name="Jones J.D.G."/>
        </authorList>
    </citation>
    <scope>NUCLEOTIDE SEQUENCE [LARGE SCALE GENOMIC DNA]</scope>
    <source>
        <strain evidence="7 8">Ac Nc2</strain>
    </source>
</reference>
<keyword evidence="5 6" id="KW-0472">Membrane</keyword>
<dbReference type="OrthoDB" id="2126698at2759"/>
<dbReference type="Proteomes" id="UP000053237">
    <property type="component" value="Unassembled WGS sequence"/>
</dbReference>
<feature type="transmembrane region" description="Helical" evidence="6">
    <location>
        <begin position="407"/>
        <end position="427"/>
    </location>
</feature>
<keyword evidence="3 6" id="KW-0812">Transmembrane</keyword>
<dbReference type="Pfam" id="PF01554">
    <property type="entry name" value="MatE"/>
    <property type="match status" value="2"/>
</dbReference>
<dbReference type="GO" id="GO:0042910">
    <property type="term" value="F:xenobiotic transmembrane transporter activity"/>
    <property type="evidence" value="ECO:0007669"/>
    <property type="project" value="InterPro"/>
</dbReference>
<evidence type="ECO:0000256" key="5">
    <source>
        <dbReference type="ARBA" id="ARBA00023136"/>
    </source>
</evidence>
<comment type="caution">
    <text evidence="7">The sequence shown here is derived from an EMBL/GenBank/DDBJ whole genome shotgun (WGS) entry which is preliminary data.</text>
</comment>
<feature type="transmembrane region" description="Helical" evidence="6">
    <location>
        <begin position="364"/>
        <end position="387"/>
    </location>
</feature>
<dbReference type="InterPro" id="IPR045069">
    <property type="entry name" value="MATE_euk"/>
</dbReference>
<evidence type="ECO:0000256" key="3">
    <source>
        <dbReference type="ARBA" id="ARBA00022692"/>
    </source>
</evidence>
<gene>
    <name evidence="7" type="ORF">BN9_066620</name>
</gene>
<proteinExistence type="inferred from homology"/>
<feature type="transmembrane region" description="Helical" evidence="6">
    <location>
        <begin position="447"/>
        <end position="464"/>
    </location>
</feature>
<organism evidence="7 8">
    <name type="scientific">Albugo candida</name>
    <dbReference type="NCBI Taxonomy" id="65357"/>
    <lineage>
        <taxon>Eukaryota</taxon>
        <taxon>Sar</taxon>
        <taxon>Stramenopiles</taxon>
        <taxon>Oomycota</taxon>
        <taxon>Peronosporomycetes</taxon>
        <taxon>Albuginales</taxon>
        <taxon>Albuginaceae</taxon>
        <taxon>Albugo</taxon>
    </lineage>
</organism>
<evidence type="ECO:0000256" key="4">
    <source>
        <dbReference type="ARBA" id="ARBA00022989"/>
    </source>
</evidence>
<dbReference type="GO" id="GO:0016020">
    <property type="term" value="C:membrane"/>
    <property type="evidence" value="ECO:0007669"/>
    <property type="project" value="UniProtKB-SubCell"/>
</dbReference>
<feature type="transmembrane region" description="Helical" evidence="6">
    <location>
        <begin position="504"/>
        <end position="527"/>
    </location>
</feature>
<feature type="transmembrane region" description="Helical" evidence="6">
    <location>
        <begin position="223"/>
        <end position="240"/>
    </location>
</feature>
<feature type="transmembrane region" description="Helical" evidence="6">
    <location>
        <begin position="178"/>
        <end position="203"/>
    </location>
</feature>
<keyword evidence="8" id="KW-1185">Reference proteome</keyword>
<dbReference type="CDD" id="cd13132">
    <property type="entry name" value="MATE_eukaryotic"/>
    <property type="match status" value="1"/>
</dbReference>
<feature type="transmembrane region" description="Helical" evidence="6">
    <location>
        <begin position="145"/>
        <end position="166"/>
    </location>
</feature>
<evidence type="ECO:0000256" key="1">
    <source>
        <dbReference type="ARBA" id="ARBA00004141"/>
    </source>
</evidence>
<evidence type="ECO:0000313" key="8">
    <source>
        <dbReference type="Proteomes" id="UP000053237"/>
    </source>
</evidence>
<dbReference type="AlphaFoldDB" id="A0A024GHC7"/>
<evidence type="ECO:0000313" key="7">
    <source>
        <dbReference type="EMBL" id="CCI45752.1"/>
    </source>
</evidence>
<sequence length="545" mass="60874">MLEQPLELDTLWYLIHCRITMSIDPSERTPLQHPSNEARTINDETDQIEKACLEYEGMNSPLIGRHSSSNFSLLYDVEKSLYEREDLETTPNWNQEFRKLISLFYPVMSTYILEYLPGVTVVILVGHVDSPYTKYYVDAATLSSMFTNISSLSIGFGLTSGLDTLCSQAYGANRVQRMGIYFQSALLVVGSCLLPIFIMNWYAGYFLKLMGQNDQVAEFSGNFSRITVIGIPFLFLYEMFRKVLQSQHLVRPLVIIAIIGNIVNITMGYILTYHTSLGFYGAAVSRTLGYITMPICMTPLFLWNEKYRQWWSGWDIRQAINRVPLFLRLGVPGFLMMAMEWWAYEVLALMSGLLPNEVVAVSVQTVLMNVASFTFMLYLGVGVSANVRVGNALGAGMPQLAKLVARISLYSVLVLGCLMGVLCVLFRSYIPLILINDQESVSEASNALLVFVWYAVMDGLNCVIQGIYRGAGRQNIAALVNAISYYLIGLPIAALLAFKGNLGVSGLWVGFGVGMSIAFVSCSWMLARTDWRRLSAEAGDRIAAH</sequence>
<feature type="transmembrane region" description="Helical" evidence="6">
    <location>
        <begin position="277"/>
        <end position="304"/>
    </location>
</feature>
<dbReference type="STRING" id="65357.A0A024GHC7"/>
<dbReference type="EMBL" id="CAIX01000107">
    <property type="protein sequence ID" value="CCI45752.1"/>
    <property type="molecule type" value="Genomic_DNA"/>
</dbReference>
<comment type="subcellular location">
    <subcellularLocation>
        <location evidence="1">Membrane</location>
        <topology evidence="1">Multi-pass membrane protein</topology>
    </subcellularLocation>
</comment>
<name>A0A024GHC7_9STRA</name>
<evidence type="ECO:0000256" key="2">
    <source>
        <dbReference type="ARBA" id="ARBA00010199"/>
    </source>
</evidence>
<feature type="transmembrane region" description="Helical" evidence="6">
    <location>
        <begin position="476"/>
        <end position="498"/>
    </location>
</feature>
<dbReference type="NCBIfam" id="TIGR00797">
    <property type="entry name" value="matE"/>
    <property type="match status" value="1"/>
</dbReference>